<gene>
    <name evidence="2" type="ORF">PoMZ_05166</name>
</gene>
<dbReference type="Proteomes" id="UP000294847">
    <property type="component" value="Chromosome 6"/>
</dbReference>
<accession>A0A4P7NMN7</accession>
<dbReference type="VEuPathDB" id="FungiDB:M_BR32_EuGene_00087531"/>
<organism evidence="2 3">
    <name type="scientific">Pyricularia oryzae</name>
    <name type="common">Rice blast fungus</name>
    <name type="synonym">Magnaporthe oryzae</name>
    <dbReference type="NCBI Taxonomy" id="318829"/>
    <lineage>
        <taxon>Eukaryota</taxon>
        <taxon>Fungi</taxon>
        <taxon>Dikarya</taxon>
        <taxon>Ascomycota</taxon>
        <taxon>Pezizomycotina</taxon>
        <taxon>Sordariomycetes</taxon>
        <taxon>Sordariomycetidae</taxon>
        <taxon>Magnaporthales</taxon>
        <taxon>Pyriculariaceae</taxon>
        <taxon>Pyricularia</taxon>
    </lineage>
</organism>
<sequence>MQDLTKGGPRYAPGDSVSSRPPATSFLNKPIVSYNDLKRLEFQKRGLLEIKDSEKHRPG</sequence>
<feature type="compositionally biased region" description="Polar residues" evidence="1">
    <location>
        <begin position="16"/>
        <end position="27"/>
    </location>
</feature>
<evidence type="ECO:0000313" key="3">
    <source>
        <dbReference type="Proteomes" id="UP000294847"/>
    </source>
</evidence>
<reference evidence="2 3" key="1">
    <citation type="journal article" date="2019" name="Mol. Biol. Evol.">
        <title>Blast fungal genomes show frequent chromosomal changes, gene gains and losses, and effector gene turnover.</title>
        <authorList>
            <person name="Gomez Luciano L.B."/>
            <person name="Jason Tsai I."/>
            <person name="Chuma I."/>
            <person name="Tosa Y."/>
            <person name="Chen Y.H."/>
            <person name="Li J.Y."/>
            <person name="Li M.Y."/>
            <person name="Jade Lu M.Y."/>
            <person name="Nakayashiki H."/>
            <person name="Li W.H."/>
        </authorList>
    </citation>
    <scope>NUCLEOTIDE SEQUENCE [LARGE SCALE GENOMIC DNA]</scope>
    <source>
        <strain evidence="2">MZ5-1-6</strain>
    </source>
</reference>
<name>A0A4P7NMN7_PYROR</name>
<evidence type="ECO:0000313" key="2">
    <source>
        <dbReference type="EMBL" id="QBZ63484.1"/>
    </source>
</evidence>
<proteinExistence type="predicted"/>
<evidence type="ECO:0000256" key="1">
    <source>
        <dbReference type="SAM" id="MobiDB-lite"/>
    </source>
</evidence>
<feature type="region of interest" description="Disordered" evidence="1">
    <location>
        <begin position="1"/>
        <end position="27"/>
    </location>
</feature>
<dbReference type="EMBL" id="CP034209">
    <property type="protein sequence ID" value="QBZ63484.1"/>
    <property type="molecule type" value="Genomic_DNA"/>
</dbReference>
<dbReference type="AlphaFoldDB" id="A0A4P7NMN7"/>
<protein>
    <submittedName>
        <fullName evidence="2">Uncharacterized protein</fullName>
    </submittedName>
</protein>